<keyword evidence="4 6" id="KW-0472">Membrane</keyword>
<dbReference type="PANTHER" id="PTHR31357:SF5">
    <property type="entry name" value="SERPENTINE RECEPTOR CLASS ALPHA-1-RELATED"/>
    <property type="match status" value="1"/>
</dbReference>
<feature type="transmembrane region" description="Helical" evidence="6">
    <location>
        <begin position="19"/>
        <end position="40"/>
    </location>
</feature>
<keyword evidence="8" id="KW-1185">Reference proteome</keyword>
<evidence type="ECO:0000256" key="5">
    <source>
        <dbReference type="ARBA" id="ARBA00037994"/>
    </source>
</evidence>
<organism evidence="7 8">
    <name type="scientific">Cylicocyclus nassatus</name>
    <name type="common">Nematode worm</name>
    <dbReference type="NCBI Taxonomy" id="53992"/>
    <lineage>
        <taxon>Eukaryota</taxon>
        <taxon>Metazoa</taxon>
        <taxon>Ecdysozoa</taxon>
        <taxon>Nematoda</taxon>
        <taxon>Chromadorea</taxon>
        <taxon>Rhabditida</taxon>
        <taxon>Rhabditina</taxon>
        <taxon>Rhabditomorpha</taxon>
        <taxon>Strongyloidea</taxon>
        <taxon>Strongylidae</taxon>
        <taxon>Cylicocyclus</taxon>
    </lineage>
</organism>
<feature type="transmembrane region" description="Helical" evidence="6">
    <location>
        <begin position="52"/>
        <end position="72"/>
    </location>
</feature>
<comment type="similarity">
    <text evidence="5">Belongs to the nematode receptor-like protein sra family.</text>
</comment>
<protein>
    <submittedName>
        <fullName evidence="7">Uncharacterized protein</fullName>
    </submittedName>
</protein>
<dbReference type="InterPro" id="IPR051080">
    <property type="entry name" value="Nematode_rcpt-like_serp_alpha"/>
</dbReference>
<keyword evidence="2 6" id="KW-0812">Transmembrane</keyword>
<reference evidence="7" key="1">
    <citation type="submission" date="2023-07" db="EMBL/GenBank/DDBJ databases">
        <authorList>
            <consortium name="CYATHOMIX"/>
        </authorList>
    </citation>
    <scope>NUCLEOTIDE SEQUENCE</scope>
    <source>
        <strain evidence="7">N/A</strain>
    </source>
</reference>
<evidence type="ECO:0000256" key="6">
    <source>
        <dbReference type="SAM" id="Phobius"/>
    </source>
</evidence>
<evidence type="ECO:0000313" key="7">
    <source>
        <dbReference type="EMBL" id="CAJ0593146.1"/>
    </source>
</evidence>
<dbReference type="AlphaFoldDB" id="A0AA36DUQ5"/>
<dbReference type="GO" id="GO:0016020">
    <property type="term" value="C:membrane"/>
    <property type="evidence" value="ECO:0007669"/>
    <property type="project" value="UniProtKB-SubCell"/>
</dbReference>
<evidence type="ECO:0000256" key="2">
    <source>
        <dbReference type="ARBA" id="ARBA00022692"/>
    </source>
</evidence>
<feature type="transmembrane region" description="Helical" evidence="6">
    <location>
        <begin position="142"/>
        <end position="162"/>
    </location>
</feature>
<evidence type="ECO:0000256" key="3">
    <source>
        <dbReference type="ARBA" id="ARBA00022989"/>
    </source>
</evidence>
<dbReference type="EMBL" id="CATQJL010000112">
    <property type="protein sequence ID" value="CAJ0593146.1"/>
    <property type="molecule type" value="Genomic_DNA"/>
</dbReference>
<dbReference type="GO" id="GO:0004984">
    <property type="term" value="F:olfactory receptor activity"/>
    <property type="evidence" value="ECO:0007669"/>
    <property type="project" value="TreeGrafter"/>
</dbReference>
<dbReference type="PANTHER" id="PTHR31357">
    <property type="entry name" value="SERPENTINE RECEPTOR CLASS ALPHA-10"/>
    <property type="match status" value="1"/>
</dbReference>
<dbReference type="InterPro" id="IPR019408">
    <property type="entry name" value="7TM_GPCR_serpentine_rcpt_Srab"/>
</dbReference>
<sequence>MSNECVEAAEFAAYIPQQIVMIAQLLICIYAIVINVQFIVRWRNNLLFHVNFQILLWTLILLNITHAVFVALSQGVHLYKIYMTQDVCDVPVPATFCYSVRMPATSCFFTQTLVHISIVIERAMALKNLSNYESRSSAAGKLMAVLSIVIGFAVIIVIMNQYDFTRNELYCSPVTKETRVNFSIASYSFIPVEALIVACFYSVYRANKKQVYVSEIIIMLR</sequence>
<name>A0AA36DUQ5_CYLNA</name>
<evidence type="ECO:0000256" key="1">
    <source>
        <dbReference type="ARBA" id="ARBA00004141"/>
    </source>
</evidence>
<comment type="caution">
    <text evidence="7">The sequence shown here is derived from an EMBL/GenBank/DDBJ whole genome shotgun (WGS) entry which is preliminary data.</text>
</comment>
<comment type="subcellular location">
    <subcellularLocation>
        <location evidence="1">Membrane</location>
        <topology evidence="1">Multi-pass membrane protein</topology>
    </subcellularLocation>
</comment>
<keyword evidence="3 6" id="KW-1133">Transmembrane helix</keyword>
<dbReference type="Pfam" id="PF10292">
    <property type="entry name" value="7TM_GPCR_Srab"/>
    <property type="match status" value="1"/>
</dbReference>
<dbReference type="Proteomes" id="UP001176961">
    <property type="component" value="Unassembled WGS sequence"/>
</dbReference>
<accession>A0AA36DUQ5</accession>
<evidence type="ECO:0000256" key="4">
    <source>
        <dbReference type="ARBA" id="ARBA00023136"/>
    </source>
</evidence>
<gene>
    <name evidence="7" type="ORF">CYNAS_LOCUS5129</name>
</gene>
<dbReference type="SUPFAM" id="SSF81321">
    <property type="entry name" value="Family A G protein-coupled receptor-like"/>
    <property type="match status" value="1"/>
</dbReference>
<dbReference type="Gene3D" id="1.20.1070.10">
    <property type="entry name" value="Rhodopsin 7-helix transmembrane proteins"/>
    <property type="match status" value="1"/>
</dbReference>
<evidence type="ECO:0000313" key="8">
    <source>
        <dbReference type="Proteomes" id="UP001176961"/>
    </source>
</evidence>
<feature type="transmembrane region" description="Helical" evidence="6">
    <location>
        <begin position="182"/>
        <end position="204"/>
    </location>
</feature>
<proteinExistence type="inferred from homology"/>